<evidence type="ECO:0000313" key="3">
    <source>
        <dbReference type="Proteomes" id="UP000366872"/>
    </source>
</evidence>
<gene>
    <name evidence="2" type="ORF">PDESU_05825</name>
</gene>
<dbReference type="AlphaFoldDB" id="A0A6C2UBB3"/>
<reference evidence="2 3" key="1">
    <citation type="submission" date="2019-04" db="EMBL/GenBank/DDBJ databases">
        <authorList>
            <person name="Van Vliet M D."/>
        </authorList>
    </citation>
    <scope>NUCLEOTIDE SEQUENCE [LARGE SCALE GENOMIC DNA]</scope>
    <source>
        <strain evidence="2 3">F1</strain>
    </source>
</reference>
<proteinExistence type="predicted"/>
<dbReference type="RefSeq" id="WP_136082718.1">
    <property type="nucleotide sequence ID" value="NZ_CAAHFG010000004.1"/>
</dbReference>
<dbReference type="EMBL" id="CAAHFG010000004">
    <property type="protein sequence ID" value="VGO17229.1"/>
    <property type="molecule type" value="Genomic_DNA"/>
</dbReference>
<protein>
    <submittedName>
        <fullName evidence="2">Uncharacterized protein</fullName>
    </submittedName>
</protein>
<keyword evidence="1" id="KW-0812">Transmembrane</keyword>
<organism evidence="2 3">
    <name type="scientific">Pontiella desulfatans</name>
    <dbReference type="NCBI Taxonomy" id="2750659"/>
    <lineage>
        <taxon>Bacteria</taxon>
        <taxon>Pseudomonadati</taxon>
        <taxon>Kiritimatiellota</taxon>
        <taxon>Kiritimatiellia</taxon>
        <taxon>Kiritimatiellales</taxon>
        <taxon>Pontiellaceae</taxon>
        <taxon>Pontiella</taxon>
    </lineage>
</organism>
<keyword evidence="1" id="KW-0472">Membrane</keyword>
<dbReference type="Proteomes" id="UP000366872">
    <property type="component" value="Unassembled WGS sequence"/>
</dbReference>
<evidence type="ECO:0000256" key="1">
    <source>
        <dbReference type="SAM" id="Phobius"/>
    </source>
</evidence>
<keyword evidence="3" id="KW-1185">Reference proteome</keyword>
<name>A0A6C2UBB3_PONDE</name>
<accession>A0A6C2UBB3</accession>
<sequence length="404" mass="45302">MIDEFSDEQEDGSIFESFSDIALCTLAVALLLVTLLAISITQNVNVQINRSKFSGGVMRPSLHLECTVPDFGQTTTESLAVERILFAGKPYVAVHLFSPSLALIATDVREGGTVALGEDQTFALQQDLSLYQFMQLAPGIEPGSFEADGQETALLLPSILDKQMVYEPSKDKGYRVNADRYLTKQLLASLWPVYRKPTFAMRRPEEYSKARTRVFVETQTIDRGEGREDHYVVIGHSAYKLPDALDDGSLAWLGGFSSGLTEIVFLGETWSNADRRTNKRIEFFEAEGFRAAADAYRDYAFPTIGTPELTAVYAKLIEAGYSRERAEQRSRYAMAQLKVSEALLAGELEAAPGELYPPLLAHPNAWKSYVEHFEKEQPDPPKWFYREFLDRLGFDRMAIEATIQ</sequence>
<feature type="transmembrane region" description="Helical" evidence="1">
    <location>
        <begin position="21"/>
        <end position="40"/>
    </location>
</feature>
<keyword evidence="1" id="KW-1133">Transmembrane helix</keyword>
<evidence type="ECO:0000313" key="2">
    <source>
        <dbReference type="EMBL" id="VGO17229.1"/>
    </source>
</evidence>